<dbReference type="Proteomes" id="UP000237749">
    <property type="component" value="Unassembled WGS sequence"/>
</dbReference>
<dbReference type="RefSeq" id="WP_185140367.1">
    <property type="nucleotide sequence ID" value="NZ_PTJA01000008.1"/>
</dbReference>
<reference evidence="2 3" key="1">
    <citation type="submission" date="2018-02" db="EMBL/GenBank/DDBJ databases">
        <title>Genomic Encyclopedia of Archaeal and Bacterial Type Strains, Phase II (KMG-II): from individual species to whole genera.</title>
        <authorList>
            <person name="Goeker M."/>
        </authorList>
    </citation>
    <scope>NUCLEOTIDE SEQUENCE [LARGE SCALE GENOMIC DNA]</scope>
    <source>
        <strain evidence="2 3">DSM 3808</strain>
    </source>
</reference>
<dbReference type="AlphaFoldDB" id="A0A2S6HQV1"/>
<gene>
    <name evidence="2" type="ORF">BXY41_10889</name>
</gene>
<feature type="coiled-coil region" evidence="1">
    <location>
        <begin position="9"/>
        <end position="36"/>
    </location>
</feature>
<evidence type="ECO:0000313" key="3">
    <source>
        <dbReference type="Proteomes" id="UP000237749"/>
    </source>
</evidence>
<keyword evidence="3" id="KW-1185">Reference proteome</keyword>
<proteinExistence type="predicted"/>
<sequence>MDKEILVQYCEMREEIKDIRRRKEQLEKQIRNLGIVSDSVKGTRSDGTYGSIKITGYPTPEHYRKKAAIERLQKVLDIKETELLELMTQAEEYIESIPKSEVRTMFRLYYIDGLPWWKVAQAMNKMFPKRRVRYTEDSCKKRNMRFFGNVPQCPEKIC</sequence>
<name>A0A2S6HQV1_9FIRM</name>
<comment type="caution">
    <text evidence="2">The sequence shown here is derived from an EMBL/GenBank/DDBJ whole genome shotgun (WGS) entry which is preliminary data.</text>
</comment>
<accession>A0A2S6HQV1</accession>
<evidence type="ECO:0000256" key="1">
    <source>
        <dbReference type="SAM" id="Coils"/>
    </source>
</evidence>
<protein>
    <submittedName>
        <fullName evidence="2">Uncharacterized protein</fullName>
    </submittedName>
</protein>
<organism evidence="2 3">
    <name type="scientific">Lacrimispora xylanisolvens</name>
    <dbReference type="NCBI Taxonomy" id="384636"/>
    <lineage>
        <taxon>Bacteria</taxon>
        <taxon>Bacillati</taxon>
        <taxon>Bacillota</taxon>
        <taxon>Clostridia</taxon>
        <taxon>Lachnospirales</taxon>
        <taxon>Lachnospiraceae</taxon>
        <taxon>Lacrimispora</taxon>
    </lineage>
</organism>
<evidence type="ECO:0000313" key="2">
    <source>
        <dbReference type="EMBL" id="PPK79864.1"/>
    </source>
</evidence>
<keyword evidence="1" id="KW-0175">Coiled coil</keyword>
<dbReference type="EMBL" id="PTJA01000008">
    <property type="protein sequence ID" value="PPK79864.1"/>
    <property type="molecule type" value="Genomic_DNA"/>
</dbReference>